<accession>A0A7M1KMU5</accession>
<gene>
    <name evidence="2" type="ORF">IMF22_05160</name>
</gene>
<keyword evidence="1" id="KW-0812">Transmembrane</keyword>
<organism evidence="2 3">
    <name type="scientific">Pseudomonas poae</name>
    <dbReference type="NCBI Taxonomy" id="200451"/>
    <lineage>
        <taxon>Bacteria</taxon>
        <taxon>Pseudomonadati</taxon>
        <taxon>Pseudomonadota</taxon>
        <taxon>Gammaproteobacteria</taxon>
        <taxon>Pseudomonadales</taxon>
        <taxon>Pseudomonadaceae</taxon>
        <taxon>Pseudomonas</taxon>
    </lineage>
</organism>
<dbReference type="RefSeq" id="WP_197627454.1">
    <property type="nucleotide sequence ID" value="NZ_CP063073.1"/>
</dbReference>
<protein>
    <submittedName>
        <fullName evidence="2">Uncharacterized protein</fullName>
    </submittedName>
</protein>
<name>A0A7M1KMU5_9PSED</name>
<dbReference type="AlphaFoldDB" id="A0A7M1KMU5"/>
<keyword evidence="1" id="KW-0472">Membrane</keyword>
<feature type="transmembrane region" description="Helical" evidence="1">
    <location>
        <begin position="20"/>
        <end position="42"/>
    </location>
</feature>
<feature type="transmembrane region" description="Helical" evidence="1">
    <location>
        <begin position="96"/>
        <end position="115"/>
    </location>
</feature>
<reference evidence="2 3" key="1">
    <citation type="submission" date="2020-10" db="EMBL/GenBank/DDBJ databases">
        <title>High quality whole genome sequence of Pseudomonas poae PMA22.</title>
        <authorList>
            <person name="Hernandez J.G."/>
            <person name="Rodriguez P."/>
            <person name="Cuevas C."/>
            <person name="de la Calle F."/>
            <person name="Galan B."/>
            <person name="Garcia J.L."/>
        </authorList>
    </citation>
    <scope>NUCLEOTIDE SEQUENCE [LARGE SCALE GENOMIC DNA]</scope>
    <source>
        <strain evidence="2 3">PMA22</strain>
    </source>
</reference>
<evidence type="ECO:0000256" key="1">
    <source>
        <dbReference type="SAM" id="Phobius"/>
    </source>
</evidence>
<sequence>MENVKICQYEKLVLIARRGFIAYAMLAVLAPLVAVALCYGLGKPSAWIARGGAVMAGLSFLADLKARDMAAVFKPSGFVGDTFTSARTKYFGQIKICLRVSVALILIGTAVWGFGDLAPPGALSTQ</sequence>
<feature type="transmembrane region" description="Helical" evidence="1">
    <location>
        <begin position="48"/>
        <end position="64"/>
    </location>
</feature>
<evidence type="ECO:0000313" key="3">
    <source>
        <dbReference type="Proteomes" id="UP000594923"/>
    </source>
</evidence>
<keyword evidence="1" id="KW-1133">Transmembrane helix</keyword>
<evidence type="ECO:0000313" key="2">
    <source>
        <dbReference type="EMBL" id="QOQ76449.1"/>
    </source>
</evidence>
<dbReference type="EMBL" id="CP063073">
    <property type="protein sequence ID" value="QOQ76449.1"/>
    <property type="molecule type" value="Genomic_DNA"/>
</dbReference>
<dbReference type="Proteomes" id="UP000594923">
    <property type="component" value="Chromosome"/>
</dbReference>
<proteinExistence type="predicted"/>